<feature type="binding site" evidence="7">
    <location>
        <position position="146"/>
    </location>
    <ligand>
        <name>substrate</name>
    </ligand>
</feature>
<dbReference type="GO" id="GO:0016301">
    <property type="term" value="F:kinase activity"/>
    <property type="evidence" value="ECO:0007669"/>
    <property type="project" value="UniProtKB-KW"/>
</dbReference>
<comment type="subcellular location">
    <subcellularLocation>
        <location evidence="7">Cytoplasm</location>
    </subcellularLocation>
</comment>
<accession>A0ABQ3I8R1</accession>
<dbReference type="RefSeq" id="WP_189630381.1">
    <property type="nucleotide sequence ID" value="NZ_BNAG01000003.1"/>
</dbReference>
<dbReference type="SUPFAM" id="SSF52540">
    <property type="entry name" value="P-loop containing nucleoside triphosphate hydrolases"/>
    <property type="match status" value="1"/>
</dbReference>
<evidence type="ECO:0000313" key="8">
    <source>
        <dbReference type="EMBL" id="GHE66789.1"/>
    </source>
</evidence>
<feature type="binding site" evidence="7">
    <location>
        <position position="124"/>
    </location>
    <ligand>
        <name>ATP</name>
        <dbReference type="ChEBI" id="CHEBI:30616"/>
    </ligand>
</feature>
<comment type="catalytic activity">
    <reaction evidence="7">
        <text>shikimate + ATP = 3-phosphoshikimate + ADP + H(+)</text>
        <dbReference type="Rhea" id="RHEA:13121"/>
        <dbReference type="ChEBI" id="CHEBI:15378"/>
        <dbReference type="ChEBI" id="CHEBI:30616"/>
        <dbReference type="ChEBI" id="CHEBI:36208"/>
        <dbReference type="ChEBI" id="CHEBI:145989"/>
        <dbReference type="ChEBI" id="CHEBI:456216"/>
        <dbReference type="EC" id="2.7.1.71"/>
    </reaction>
</comment>
<feature type="binding site" evidence="7">
    <location>
        <position position="37"/>
    </location>
    <ligand>
        <name>substrate</name>
    </ligand>
</feature>
<comment type="similarity">
    <text evidence="7">Belongs to the shikimate kinase family.</text>
</comment>
<evidence type="ECO:0000313" key="9">
    <source>
        <dbReference type="Proteomes" id="UP000658258"/>
    </source>
</evidence>
<evidence type="ECO:0000256" key="6">
    <source>
        <dbReference type="ARBA" id="ARBA00023141"/>
    </source>
</evidence>
<comment type="cofactor">
    <cofactor evidence="7">
        <name>Mg(2+)</name>
        <dbReference type="ChEBI" id="CHEBI:18420"/>
    </cofactor>
    <text evidence="7">Binds 1 Mg(2+) ion per subunit.</text>
</comment>
<dbReference type="PRINTS" id="PR01100">
    <property type="entry name" value="SHIKIMTKNASE"/>
</dbReference>
<evidence type="ECO:0000256" key="1">
    <source>
        <dbReference type="ARBA" id="ARBA00022605"/>
    </source>
</evidence>
<evidence type="ECO:0000256" key="4">
    <source>
        <dbReference type="ARBA" id="ARBA00022777"/>
    </source>
</evidence>
<evidence type="ECO:0000256" key="5">
    <source>
        <dbReference type="ARBA" id="ARBA00022840"/>
    </source>
</evidence>
<comment type="caution">
    <text evidence="8">The sequence shown here is derived from an EMBL/GenBank/DDBJ whole genome shotgun (WGS) entry which is preliminary data.</text>
</comment>
<keyword evidence="7" id="KW-0460">Magnesium</keyword>
<organism evidence="8 9">
    <name type="scientific">Roseivirga thermotolerans</name>
    <dbReference type="NCBI Taxonomy" id="1758176"/>
    <lineage>
        <taxon>Bacteria</taxon>
        <taxon>Pseudomonadati</taxon>
        <taxon>Bacteroidota</taxon>
        <taxon>Cytophagia</taxon>
        <taxon>Cytophagales</taxon>
        <taxon>Roseivirgaceae</taxon>
        <taxon>Roseivirga</taxon>
    </lineage>
</organism>
<keyword evidence="5 7" id="KW-0067">ATP-binding</keyword>
<dbReference type="Pfam" id="PF01202">
    <property type="entry name" value="SKI"/>
    <property type="match status" value="1"/>
</dbReference>
<dbReference type="CDD" id="cd00464">
    <property type="entry name" value="SK"/>
    <property type="match status" value="1"/>
</dbReference>
<name>A0ABQ3I8R1_9BACT</name>
<dbReference type="PANTHER" id="PTHR21087:SF16">
    <property type="entry name" value="SHIKIMATE KINASE 1, CHLOROPLASTIC"/>
    <property type="match status" value="1"/>
</dbReference>
<dbReference type="InterPro" id="IPR000623">
    <property type="entry name" value="Shikimate_kinase/TSH1"/>
</dbReference>
<feature type="binding site" evidence="7">
    <location>
        <begin position="15"/>
        <end position="20"/>
    </location>
    <ligand>
        <name>ATP</name>
        <dbReference type="ChEBI" id="CHEBI:30616"/>
    </ligand>
</feature>
<feature type="binding site" evidence="7">
    <location>
        <position position="19"/>
    </location>
    <ligand>
        <name>Mg(2+)</name>
        <dbReference type="ChEBI" id="CHEBI:18420"/>
    </ligand>
</feature>
<dbReference type="HAMAP" id="MF_00109">
    <property type="entry name" value="Shikimate_kinase"/>
    <property type="match status" value="1"/>
</dbReference>
<evidence type="ECO:0000256" key="3">
    <source>
        <dbReference type="ARBA" id="ARBA00022741"/>
    </source>
</evidence>
<keyword evidence="4 7" id="KW-0418">Kinase</keyword>
<keyword evidence="7" id="KW-0479">Metal-binding</keyword>
<keyword evidence="9" id="KW-1185">Reference proteome</keyword>
<protein>
    <recommendedName>
        <fullName evidence="7">Shikimate kinase</fullName>
        <shortName evidence="7">SK</shortName>
        <ecNumber evidence="7">2.7.1.71</ecNumber>
    </recommendedName>
</protein>
<comment type="caution">
    <text evidence="7">Lacks conserved residue(s) required for the propagation of feature annotation.</text>
</comment>
<keyword evidence="2 7" id="KW-0808">Transferase</keyword>
<sequence length="172" mass="19348">MKTIPGNIFLVGLAGSGKTTLGSQLAERLNKTFVDLDHAIVSRIGMSIPEYFERQGEGNFRLQEKEALHEICATQENFVMATGGGAPCYHFNIDTMNEHGTTVYLDVSPGDLALRILEEGGEKRPIFKSYDQQDLIQEIRALKETRESFYNQAKIKIRDNQITVEMIISNLH</sequence>
<gene>
    <name evidence="7 8" type="primary">aroK</name>
    <name evidence="8" type="ORF">GCM10011340_22770</name>
</gene>
<dbReference type="InterPro" id="IPR031322">
    <property type="entry name" value="Shikimate/glucono_kinase"/>
</dbReference>
<keyword evidence="1 7" id="KW-0028">Amino-acid biosynthesis</keyword>
<dbReference type="Gene3D" id="3.40.50.300">
    <property type="entry name" value="P-loop containing nucleotide triphosphate hydrolases"/>
    <property type="match status" value="1"/>
</dbReference>
<dbReference type="EC" id="2.7.1.71" evidence="7"/>
<reference evidence="9" key="1">
    <citation type="journal article" date="2019" name="Int. J. Syst. Evol. Microbiol.">
        <title>The Global Catalogue of Microorganisms (GCM) 10K type strain sequencing project: providing services to taxonomists for standard genome sequencing and annotation.</title>
        <authorList>
            <consortium name="The Broad Institute Genomics Platform"/>
            <consortium name="The Broad Institute Genome Sequencing Center for Infectious Disease"/>
            <person name="Wu L."/>
            <person name="Ma J."/>
        </authorList>
    </citation>
    <scope>NUCLEOTIDE SEQUENCE [LARGE SCALE GENOMIC DNA]</scope>
    <source>
        <strain evidence="9">CGMCC 1.15111</strain>
    </source>
</reference>
<evidence type="ECO:0000256" key="7">
    <source>
        <dbReference type="HAMAP-Rule" id="MF_00109"/>
    </source>
</evidence>
<dbReference type="Proteomes" id="UP000658258">
    <property type="component" value="Unassembled WGS sequence"/>
</dbReference>
<evidence type="ECO:0000256" key="2">
    <source>
        <dbReference type="ARBA" id="ARBA00022679"/>
    </source>
</evidence>
<feature type="binding site" evidence="7">
    <location>
        <position position="84"/>
    </location>
    <ligand>
        <name>substrate</name>
    </ligand>
</feature>
<comment type="pathway">
    <text evidence="7">Metabolic intermediate biosynthesis; chorismate biosynthesis; chorismate from D-erythrose 4-phosphate and phosphoenolpyruvate: step 5/7.</text>
</comment>
<dbReference type="EMBL" id="BNAG01000003">
    <property type="protein sequence ID" value="GHE66789.1"/>
    <property type="molecule type" value="Genomic_DNA"/>
</dbReference>
<feature type="binding site" evidence="7">
    <location>
        <position position="61"/>
    </location>
    <ligand>
        <name>substrate</name>
    </ligand>
</feature>
<dbReference type="PANTHER" id="PTHR21087">
    <property type="entry name" value="SHIKIMATE KINASE"/>
    <property type="match status" value="1"/>
</dbReference>
<comment type="function">
    <text evidence="7">Catalyzes the specific phosphorylation of the 3-hydroxyl group of shikimic acid using ATP as a cosubstrate.</text>
</comment>
<dbReference type="InterPro" id="IPR027417">
    <property type="entry name" value="P-loop_NTPase"/>
</dbReference>
<comment type="subunit">
    <text evidence="7">Monomer.</text>
</comment>
<keyword evidence="7" id="KW-0963">Cytoplasm</keyword>
<proteinExistence type="inferred from homology"/>
<keyword evidence="3 7" id="KW-0547">Nucleotide-binding</keyword>
<keyword evidence="6 7" id="KW-0057">Aromatic amino acid biosynthesis</keyword>